<name>A0A9W9KPI2_9EURO</name>
<dbReference type="GeneID" id="81389945"/>
<dbReference type="Proteomes" id="UP001141434">
    <property type="component" value="Unassembled WGS sequence"/>
</dbReference>
<dbReference type="OrthoDB" id="4924482at2759"/>
<evidence type="ECO:0000313" key="1">
    <source>
        <dbReference type="EMBL" id="KAJ5114434.1"/>
    </source>
</evidence>
<dbReference type="EMBL" id="JAPMSZ010000001">
    <property type="protein sequence ID" value="KAJ5114434.1"/>
    <property type="molecule type" value="Genomic_DNA"/>
</dbReference>
<proteinExistence type="predicted"/>
<comment type="caution">
    <text evidence="1">The sequence shown here is derived from an EMBL/GenBank/DDBJ whole genome shotgun (WGS) entry which is preliminary data.</text>
</comment>
<accession>A0A9W9KPI2</accession>
<evidence type="ECO:0000313" key="2">
    <source>
        <dbReference type="Proteomes" id="UP001141434"/>
    </source>
</evidence>
<reference evidence="1" key="1">
    <citation type="submission" date="2022-11" db="EMBL/GenBank/DDBJ databases">
        <authorList>
            <person name="Petersen C."/>
        </authorList>
    </citation>
    <scope>NUCLEOTIDE SEQUENCE</scope>
    <source>
        <strain evidence="1">IBT 34128</strain>
    </source>
</reference>
<gene>
    <name evidence="1" type="ORF">NUU61_000193</name>
</gene>
<dbReference type="AlphaFoldDB" id="A0A9W9KPI2"/>
<reference evidence="1" key="2">
    <citation type="journal article" date="2023" name="IMA Fungus">
        <title>Comparative genomic study of the Penicillium genus elucidates a diverse pangenome and 15 lateral gene transfer events.</title>
        <authorList>
            <person name="Petersen C."/>
            <person name="Sorensen T."/>
            <person name="Nielsen M.R."/>
            <person name="Sondergaard T.E."/>
            <person name="Sorensen J.L."/>
            <person name="Fitzpatrick D.A."/>
            <person name="Frisvad J.C."/>
            <person name="Nielsen K.L."/>
        </authorList>
    </citation>
    <scope>NUCLEOTIDE SEQUENCE</scope>
    <source>
        <strain evidence="1">IBT 34128</strain>
    </source>
</reference>
<dbReference type="RefSeq" id="XP_056515627.1">
    <property type="nucleotide sequence ID" value="XM_056650777.1"/>
</dbReference>
<sequence>MTNKRQVFLSSLHQRDALSLSEGRQQFGHAAYHWEGKGGSYFSQELKGVGLLCFRLNRVNLNSENNWLCREKANVKPEKSGHFLGRIMIGQGAK</sequence>
<protein>
    <submittedName>
        <fullName evidence="1">Uncharacterized protein</fullName>
    </submittedName>
</protein>
<organism evidence="1 2">
    <name type="scientific">Penicillium alfredii</name>
    <dbReference type="NCBI Taxonomy" id="1506179"/>
    <lineage>
        <taxon>Eukaryota</taxon>
        <taxon>Fungi</taxon>
        <taxon>Dikarya</taxon>
        <taxon>Ascomycota</taxon>
        <taxon>Pezizomycotina</taxon>
        <taxon>Eurotiomycetes</taxon>
        <taxon>Eurotiomycetidae</taxon>
        <taxon>Eurotiales</taxon>
        <taxon>Aspergillaceae</taxon>
        <taxon>Penicillium</taxon>
    </lineage>
</organism>
<keyword evidence="2" id="KW-1185">Reference proteome</keyword>